<name>A0A6G0Y492_APHCR</name>
<keyword evidence="3" id="KW-1185">Reference proteome</keyword>
<protein>
    <submittedName>
        <fullName evidence="2">Integrase H2C2 domain-containing protein</fullName>
    </submittedName>
</protein>
<keyword evidence="1" id="KW-0175">Coiled coil</keyword>
<feature type="non-terminal residue" evidence="2">
    <location>
        <position position="1"/>
    </location>
</feature>
<proteinExistence type="predicted"/>
<dbReference type="Pfam" id="PF12259">
    <property type="entry name" value="Baculo_F"/>
    <property type="match status" value="1"/>
</dbReference>
<accession>A0A6G0Y492</accession>
<feature type="coiled-coil region" evidence="1">
    <location>
        <begin position="111"/>
        <end position="149"/>
    </location>
</feature>
<organism evidence="2 3">
    <name type="scientific">Aphis craccivora</name>
    <name type="common">Cowpea aphid</name>
    <dbReference type="NCBI Taxonomy" id="307492"/>
    <lineage>
        <taxon>Eukaryota</taxon>
        <taxon>Metazoa</taxon>
        <taxon>Ecdysozoa</taxon>
        <taxon>Arthropoda</taxon>
        <taxon>Hexapoda</taxon>
        <taxon>Insecta</taxon>
        <taxon>Pterygota</taxon>
        <taxon>Neoptera</taxon>
        <taxon>Paraneoptera</taxon>
        <taxon>Hemiptera</taxon>
        <taxon>Sternorrhyncha</taxon>
        <taxon>Aphidomorpha</taxon>
        <taxon>Aphidoidea</taxon>
        <taxon>Aphididae</taxon>
        <taxon>Aphidini</taxon>
        <taxon>Aphis</taxon>
        <taxon>Aphis</taxon>
    </lineage>
</organism>
<gene>
    <name evidence="2" type="ORF">FWK35_00021199</name>
</gene>
<evidence type="ECO:0000313" key="2">
    <source>
        <dbReference type="EMBL" id="KAF0748779.1"/>
    </source>
</evidence>
<dbReference type="InterPro" id="IPR022048">
    <property type="entry name" value="Envelope_fusion-like"/>
</dbReference>
<dbReference type="AlphaFoldDB" id="A0A6G0Y492"/>
<comment type="caution">
    <text evidence="2">The sequence shown here is derived from an EMBL/GenBank/DDBJ whole genome shotgun (WGS) entry which is preliminary data.</text>
</comment>
<evidence type="ECO:0000313" key="3">
    <source>
        <dbReference type="Proteomes" id="UP000478052"/>
    </source>
</evidence>
<sequence length="261" mass="30157">NTITDICKKITENFGSVEISNTCELFIQQFSRATLPYLNEIDANYRSLMLAIGYKQTEDTRIRRGLGSTFRRVANVLHGMCSKIDIELIISKIIELNRTKANSLNLIPEKIRIAQTEANHTTQQIEKQQQKLEENLHFLQQQTNNSIQNINKLEFKTRILEQVFTFEVILNKYAYETQNLVVVLNAAVDGKLHTCMFTPQKLYRELLEIKMGIPIGNALPLEVNTETVIEFYRISEITIIHKNNYLIYVMEIPLISSDDNT</sequence>
<dbReference type="OrthoDB" id="6643894at2759"/>
<reference evidence="2 3" key="1">
    <citation type="submission" date="2019-08" db="EMBL/GenBank/DDBJ databases">
        <title>Whole genome of Aphis craccivora.</title>
        <authorList>
            <person name="Voronova N.V."/>
            <person name="Shulinski R.S."/>
            <person name="Bandarenka Y.V."/>
            <person name="Zhorov D.G."/>
            <person name="Warner D."/>
        </authorList>
    </citation>
    <scope>NUCLEOTIDE SEQUENCE [LARGE SCALE GENOMIC DNA]</scope>
    <source>
        <strain evidence="2">180601</strain>
        <tissue evidence="2">Whole Body</tissue>
    </source>
</reference>
<evidence type="ECO:0000256" key="1">
    <source>
        <dbReference type="SAM" id="Coils"/>
    </source>
</evidence>
<dbReference type="EMBL" id="VUJU01006349">
    <property type="protein sequence ID" value="KAF0748779.1"/>
    <property type="molecule type" value="Genomic_DNA"/>
</dbReference>
<dbReference type="Proteomes" id="UP000478052">
    <property type="component" value="Unassembled WGS sequence"/>
</dbReference>
<feature type="non-terminal residue" evidence="2">
    <location>
        <position position="261"/>
    </location>
</feature>